<feature type="compositionally biased region" description="Low complexity" evidence="1">
    <location>
        <begin position="137"/>
        <end position="157"/>
    </location>
</feature>
<proteinExistence type="predicted"/>
<evidence type="ECO:0000313" key="3">
    <source>
        <dbReference type="Proteomes" id="UP000092445"/>
    </source>
</evidence>
<evidence type="ECO:0000313" key="2">
    <source>
        <dbReference type="EnsemblMetazoa" id="GPAI031202-PA"/>
    </source>
</evidence>
<dbReference type="EnsemblMetazoa" id="GPAI031202-RA">
    <property type="protein sequence ID" value="GPAI031202-PA"/>
    <property type="gene ID" value="GPAI031202"/>
</dbReference>
<name>A0A1B0A108_GLOPL</name>
<protein>
    <submittedName>
        <fullName evidence="2">Uncharacterized protein</fullName>
    </submittedName>
</protein>
<organism evidence="2 3">
    <name type="scientific">Glossina pallidipes</name>
    <name type="common">Tsetse fly</name>
    <dbReference type="NCBI Taxonomy" id="7398"/>
    <lineage>
        <taxon>Eukaryota</taxon>
        <taxon>Metazoa</taxon>
        <taxon>Ecdysozoa</taxon>
        <taxon>Arthropoda</taxon>
        <taxon>Hexapoda</taxon>
        <taxon>Insecta</taxon>
        <taxon>Pterygota</taxon>
        <taxon>Neoptera</taxon>
        <taxon>Endopterygota</taxon>
        <taxon>Diptera</taxon>
        <taxon>Brachycera</taxon>
        <taxon>Muscomorpha</taxon>
        <taxon>Hippoboscoidea</taxon>
        <taxon>Glossinidae</taxon>
        <taxon>Glossina</taxon>
    </lineage>
</organism>
<reference evidence="2" key="2">
    <citation type="submission" date="2020-05" db="UniProtKB">
        <authorList>
            <consortium name="EnsemblMetazoa"/>
        </authorList>
    </citation>
    <scope>IDENTIFICATION</scope>
    <source>
        <strain evidence="2">IAEA</strain>
    </source>
</reference>
<dbReference type="STRING" id="7398.A0A1B0A108"/>
<feature type="compositionally biased region" description="Pro residues" evidence="1">
    <location>
        <begin position="25"/>
        <end position="34"/>
    </location>
</feature>
<feature type="compositionally biased region" description="Polar residues" evidence="1">
    <location>
        <begin position="127"/>
        <end position="136"/>
    </location>
</feature>
<reference evidence="3" key="1">
    <citation type="submission" date="2014-03" db="EMBL/GenBank/DDBJ databases">
        <authorList>
            <person name="Aksoy S."/>
            <person name="Warren W."/>
            <person name="Wilson R.K."/>
        </authorList>
    </citation>
    <scope>NUCLEOTIDE SEQUENCE [LARGE SCALE GENOMIC DNA]</scope>
    <source>
        <strain evidence="3">IAEA</strain>
    </source>
</reference>
<dbReference type="VEuPathDB" id="VectorBase:GPAI031202"/>
<dbReference type="Proteomes" id="UP000092445">
    <property type="component" value="Unassembled WGS sequence"/>
</dbReference>
<feature type="region of interest" description="Disordered" evidence="1">
    <location>
        <begin position="1"/>
        <end position="35"/>
    </location>
</feature>
<feature type="region of interest" description="Disordered" evidence="1">
    <location>
        <begin position="106"/>
        <end position="174"/>
    </location>
</feature>
<evidence type="ECO:0000256" key="1">
    <source>
        <dbReference type="SAM" id="MobiDB-lite"/>
    </source>
</evidence>
<sequence length="408" mass="45787">MTVKLGKLFSSNSSTNSTTHNKMSSPPPLPPPNPSLSCNYYNANTNQHHHQLQQKSQRAFNPYVDEMEDDDISLYSTTASIITARDHPYNNSQRPLLADRKPQLLLGSNANNNKKKTKNQTAANQQSSPKLSQNHHQQQQQQQPQQQQLQQQQQQQEQKQKPEQKSYISPYVQQQKRDSVKGLHGFNDFDILSQQYNKHLQSPHIGYPYGSPPSPNSNSTAVDFVFDSADSTTTPIYRNNYASISTPLTVTTCYGNAVCDYGSTLATSAMTEVNAIDYYRSNTNVDAINKLSRFEDDFCNRRNINFAKIDQKLTTSDDTNLYEGPFIFGIPPEQQTDFTRLGINGRSFDDITSCKAVITNNGKQKLDKSMKQTVTYQYPHQGTSGSFGDILYPLVSSLKPSEAGNGDL</sequence>
<keyword evidence="3" id="KW-1185">Reference proteome</keyword>
<dbReference type="AlphaFoldDB" id="A0A1B0A108"/>
<accession>A0A1B0A108</accession>
<feature type="compositionally biased region" description="Low complexity" evidence="1">
    <location>
        <begin position="10"/>
        <end position="24"/>
    </location>
</feature>